<dbReference type="EMBL" id="AP025730">
    <property type="protein sequence ID" value="BDI04196.1"/>
    <property type="molecule type" value="Genomic_DNA"/>
</dbReference>
<dbReference type="CDD" id="cd07324">
    <property type="entry name" value="M48C_Oma1-like"/>
    <property type="match status" value="1"/>
</dbReference>
<dbReference type="Proteomes" id="UP001057498">
    <property type="component" value="Chromosome"/>
</dbReference>
<evidence type="ECO:0000256" key="4">
    <source>
        <dbReference type="ARBA" id="ARBA00022801"/>
    </source>
</evidence>
<dbReference type="PANTHER" id="PTHR22726:SF1">
    <property type="entry name" value="METALLOENDOPEPTIDASE OMA1, MITOCHONDRIAL"/>
    <property type="match status" value="1"/>
</dbReference>
<gene>
    <name evidence="8" type="ORF">CATMQ487_11660</name>
</gene>
<keyword evidence="3" id="KW-0479">Metal-binding</keyword>
<proteinExistence type="predicted"/>
<dbReference type="Gene3D" id="3.30.2010.10">
    <property type="entry name" value="Metalloproteases ('zincins'), catalytic domain"/>
    <property type="match status" value="1"/>
</dbReference>
<keyword evidence="4" id="KW-0378">Hydrolase</keyword>
<evidence type="ECO:0000256" key="1">
    <source>
        <dbReference type="ARBA" id="ARBA00001947"/>
    </source>
</evidence>
<evidence type="ECO:0000256" key="2">
    <source>
        <dbReference type="ARBA" id="ARBA00022670"/>
    </source>
</evidence>
<keyword evidence="9" id="KW-1185">Reference proteome</keyword>
<accession>A0ABM7YIR6</accession>
<evidence type="ECO:0000256" key="5">
    <source>
        <dbReference type="ARBA" id="ARBA00022833"/>
    </source>
</evidence>
<dbReference type="InterPro" id="IPR001915">
    <property type="entry name" value="Peptidase_M48"/>
</dbReference>
<comment type="cofactor">
    <cofactor evidence="1">
        <name>Zn(2+)</name>
        <dbReference type="ChEBI" id="CHEBI:29105"/>
    </cofactor>
</comment>
<keyword evidence="5" id="KW-0862">Zinc</keyword>
<reference evidence="8" key="1">
    <citation type="submission" date="2022-04" db="EMBL/GenBank/DDBJ databases">
        <title>Whole genome sequence of Sphaerotilus sp. FB-5.</title>
        <authorList>
            <person name="Takeda M."/>
            <person name="Narihara S."/>
            <person name="Akimoto M."/>
            <person name="Akimoto R."/>
            <person name="Nishiyashiki S."/>
            <person name="Murakami T."/>
        </authorList>
    </citation>
    <scope>NUCLEOTIDE SEQUENCE</scope>
    <source>
        <strain evidence="8">FB-5</strain>
    </source>
</reference>
<evidence type="ECO:0000313" key="9">
    <source>
        <dbReference type="Proteomes" id="UP001057498"/>
    </source>
</evidence>
<evidence type="ECO:0000313" key="8">
    <source>
        <dbReference type="EMBL" id="BDI04196.1"/>
    </source>
</evidence>
<keyword evidence="6" id="KW-0482">Metalloprotease</keyword>
<evidence type="ECO:0000259" key="7">
    <source>
        <dbReference type="Pfam" id="PF01435"/>
    </source>
</evidence>
<feature type="domain" description="Peptidase M48" evidence="7">
    <location>
        <begin position="106"/>
        <end position="276"/>
    </location>
</feature>
<evidence type="ECO:0000256" key="6">
    <source>
        <dbReference type="ARBA" id="ARBA00023049"/>
    </source>
</evidence>
<dbReference type="Pfam" id="PF01435">
    <property type="entry name" value="Peptidase_M48"/>
    <property type="match status" value="1"/>
</dbReference>
<dbReference type="InterPro" id="IPR051156">
    <property type="entry name" value="Mito/Outer_Membr_Metalloprot"/>
</dbReference>
<organism evidence="8 9">
    <name type="scientific">Sphaerotilus microaerophilus</name>
    <dbReference type="NCBI Taxonomy" id="2914710"/>
    <lineage>
        <taxon>Bacteria</taxon>
        <taxon>Pseudomonadati</taxon>
        <taxon>Pseudomonadota</taxon>
        <taxon>Betaproteobacteria</taxon>
        <taxon>Burkholderiales</taxon>
        <taxon>Sphaerotilaceae</taxon>
        <taxon>Sphaerotilus</taxon>
    </lineage>
</organism>
<name>A0ABM7YIR6_9BURK</name>
<dbReference type="PANTHER" id="PTHR22726">
    <property type="entry name" value="METALLOENDOPEPTIDASE OMA1"/>
    <property type="match status" value="1"/>
</dbReference>
<evidence type="ECO:0000256" key="3">
    <source>
        <dbReference type="ARBA" id="ARBA00022723"/>
    </source>
</evidence>
<keyword evidence="2" id="KW-0645">Protease</keyword>
<sequence length="542" mass="57219">MVAQRSAAQRGLAGLLAAALLLPVPAGVLAQGGPGRSALPALGDAAGEDLGIGAERRIGDRIMQEARRDPDLLDDALLVDYVRSVFTPLLQAAKARGDLPEELAQHFAWETFIVRDRSVNAFALPGGYIGVHLGLLSMTATRDELASVLAHELSHVTQRHIARMLASNRRQSLLGVVAMILGVMAAARSNVDAANAMIVGGQAAVAQGQLNFSRDMEREADRVGFGVLEQAGFAGSGMAGMFERMQQAQRLTDYNQFPYLRSHPLTTERVAEARSRLGVEGASTLLDLMGSGGAQALWWHAAMQGRARGLMENRSEALQRLAGSVTAAGHGTGSAPTTAGSDPQALTAAYAAAVAATRLKNWPQADAALARARALATPSVAAQRAVLQAQVESLLERDRPREAAALLAQAPLDGSRAAMLLGARVVVAQPGPAQSLTRTAEELRTWVALHPQDGSAWMALAQVEERLGARLASLRAQGEAHLAWGDLSGAADRLRAGQRLARSTGGADSVEAAVIDARLKAIEERRRRDQADQREEGGNGPR</sequence>
<protein>
    <recommendedName>
        <fullName evidence="7">Peptidase M48 domain-containing protein</fullName>
    </recommendedName>
</protein>